<dbReference type="PROSITE" id="PS51846">
    <property type="entry name" value="CNNM"/>
    <property type="match status" value="1"/>
</dbReference>
<keyword evidence="6 8" id="KW-0472">Membrane</keyword>
<dbReference type="PROSITE" id="PS51371">
    <property type="entry name" value="CBS"/>
    <property type="match status" value="1"/>
</dbReference>
<dbReference type="RefSeq" id="WP_114754781.1">
    <property type="nucleotide sequence ID" value="NZ_QQBA01000011.1"/>
</dbReference>
<dbReference type="GO" id="GO:0050660">
    <property type="term" value="F:flavin adenine dinucleotide binding"/>
    <property type="evidence" value="ECO:0007669"/>
    <property type="project" value="InterPro"/>
</dbReference>
<evidence type="ECO:0000256" key="3">
    <source>
        <dbReference type="ARBA" id="ARBA00022737"/>
    </source>
</evidence>
<keyword evidence="4 8" id="KW-1133">Transmembrane helix</keyword>
<comment type="caution">
    <text evidence="13">The sequence shown here is derived from an EMBL/GenBank/DDBJ whole genome shotgun (WGS) entry which is preliminary data.</text>
</comment>
<dbReference type="Pfam" id="PF00571">
    <property type="entry name" value="CBS"/>
    <property type="match status" value="2"/>
</dbReference>
<evidence type="ECO:0000256" key="1">
    <source>
        <dbReference type="ARBA" id="ARBA00004141"/>
    </source>
</evidence>
<dbReference type="SUPFAM" id="SSF56176">
    <property type="entry name" value="FAD-binding/transporter-associated domain-like"/>
    <property type="match status" value="1"/>
</dbReference>
<feature type="domain" description="CNNM transmembrane" evidence="11">
    <location>
        <begin position="1"/>
        <end position="195"/>
    </location>
</feature>
<dbReference type="PANTHER" id="PTHR22777:SF17">
    <property type="entry name" value="UPF0053 PROTEIN SLL0260"/>
    <property type="match status" value="1"/>
</dbReference>
<keyword evidence="2 8" id="KW-0812">Transmembrane</keyword>
<dbReference type="InterPro" id="IPR036318">
    <property type="entry name" value="FAD-bd_PCMH-like_sf"/>
</dbReference>
<keyword evidence="14" id="KW-1185">Reference proteome</keyword>
<feature type="transmembrane region" description="Helical" evidence="9">
    <location>
        <begin position="91"/>
        <end position="113"/>
    </location>
</feature>
<evidence type="ECO:0000256" key="7">
    <source>
        <dbReference type="PROSITE-ProRule" id="PRU00703"/>
    </source>
</evidence>
<evidence type="ECO:0000313" key="12">
    <source>
        <dbReference type="EMBL" id="RDI52326.1"/>
    </source>
</evidence>
<reference evidence="13 15" key="1">
    <citation type="journal article" date="2015" name="Stand. Genomic Sci.">
        <title>Genomic Encyclopedia of Bacterial and Archaeal Type Strains, Phase III: the genomes of soil and plant-associated and newly described type strains.</title>
        <authorList>
            <person name="Whitman W.B."/>
            <person name="Woyke T."/>
            <person name="Klenk H.P."/>
            <person name="Zhou Y."/>
            <person name="Lilburn T.G."/>
            <person name="Beck B.J."/>
            <person name="De Vos P."/>
            <person name="Vandamme P."/>
            <person name="Eisen J.A."/>
            <person name="Garrity G."/>
            <person name="Hugenholtz P."/>
            <person name="Kyrpides N.C."/>
        </authorList>
    </citation>
    <scope>NUCLEOTIDE SEQUENCE [LARGE SCALE GENOMIC DNA]</scope>
    <source>
        <strain evidence="13 15">CGMCC 1.5380</strain>
    </source>
</reference>
<protein>
    <submittedName>
        <fullName evidence="13">CBS domain containing-hemolysin-like protein</fullName>
    </submittedName>
</protein>
<evidence type="ECO:0000256" key="9">
    <source>
        <dbReference type="SAM" id="Phobius"/>
    </source>
</evidence>
<dbReference type="InterPro" id="IPR005170">
    <property type="entry name" value="Transptr-assoc_dom"/>
</dbReference>
<dbReference type="InterPro" id="IPR002550">
    <property type="entry name" value="CNNM"/>
</dbReference>
<evidence type="ECO:0000313" key="14">
    <source>
        <dbReference type="Proteomes" id="UP000254518"/>
    </source>
</evidence>
<proteinExistence type="predicted"/>
<dbReference type="InterPro" id="IPR046342">
    <property type="entry name" value="CBS_dom_sf"/>
</dbReference>
<keyword evidence="3" id="KW-0677">Repeat</keyword>
<dbReference type="EMBL" id="VLKX01000011">
    <property type="protein sequence ID" value="TWI45704.1"/>
    <property type="molecule type" value="Genomic_DNA"/>
</dbReference>
<feature type="domain" description="CBS" evidence="10">
    <location>
        <begin position="273"/>
        <end position="333"/>
    </location>
</feature>
<evidence type="ECO:0000256" key="2">
    <source>
        <dbReference type="ARBA" id="ARBA00022692"/>
    </source>
</evidence>
<reference evidence="12 14" key="2">
    <citation type="submission" date="2018-07" db="EMBL/GenBank/DDBJ databases">
        <title>Genomic Encyclopedia of Type Strains, Phase IV (KMG-IV): sequencing the most valuable type-strain genomes for metagenomic binning, comparative biology and taxonomic classification.</title>
        <authorList>
            <person name="Goeker M."/>
        </authorList>
    </citation>
    <scope>NUCLEOTIDE SEQUENCE [LARGE SCALE GENOMIC DNA]</scope>
    <source>
        <strain evidence="12 14">DSM 19728</strain>
    </source>
</reference>
<organism evidence="13 15">
    <name type="scientific">Flavobacterium glaciei</name>
    <dbReference type="NCBI Taxonomy" id="386300"/>
    <lineage>
        <taxon>Bacteria</taxon>
        <taxon>Pseudomonadati</taxon>
        <taxon>Bacteroidota</taxon>
        <taxon>Flavobacteriia</taxon>
        <taxon>Flavobacteriales</taxon>
        <taxon>Flavobacteriaceae</taxon>
        <taxon>Flavobacterium</taxon>
    </lineage>
</organism>
<dbReference type="InterPro" id="IPR000644">
    <property type="entry name" value="CBS_dom"/>
</dbReference>
<dbReference type="SMART" id="SM01091">
    <property type="entry name" value="CorC_HlyC"/>
    <property type="match status" value="1"/>
</dbReference>
<dbReference type="GO" id="GO:0005886">
    <property type="term" value="C:plasma membrane"/>
    <property type="evidence" value="ECO:0007669"/>
    <property type="project" value="TreeGrafter"/>
</dbReference>
<dbReference type="Proteomes" id="UP000254518">
    <property type="component" value="Unassembled WGS sequence"/>
</dbReference>
<dbReference type="Pfam" id="PF01595">
    <property type="entry name" value="CNNM"/>
    <property type="match status" value="1"/>
</dbReference>
<dbReference type="EMBL" id="QQBA01000011">
    <property type="protein sequence ID" value="RDI52326.1"/>
    <property type="molecule type" value="Genomic_DNA"/>
</dbReference>
<sequence length="419" mass="47954">MEISIIILCLILSAFFSGMEIAFVSSNKIYLEIEKKQDNFVSKILTKLTEKPTNFIVTMLIGNTIAMVVYGFFMGELLLRWLATLEYHLSDWFSLVLQILVSTLIILVTAEFLPKVFFQIYANSLIKIFAVPAYIFYRFFYFISTFFIGISDFILKKFFKTEGDTIQLYFSKIELGNYITEQMSSVEDNETVDSEILMFQNALEFSGVKARDVMSPRTEIIAVDVYDSIENLKQLFIETGYSKIVVYQNSLDDIIGYVHSFDLFKKPNNIKEIVISVEFVPETIFIKDAMNLLTKKRKSVAVVLDEYGGTSGIITIEDIVEELFGEIEDEHDSDEELIEKELGDGVFVFSTRFDVQYLNDTYKLAIPESDSYGTLGGFIVDFTKEIPQIGEAITIGSYHFIIEEATNKKIELVKMTVLE</sequence>
<feature type="transmembrane region" description="Helical" evidence="9">
    <location>
        <begin position="55"/>
        <end position="79"/>
    </location>
</feature>
<dbReference type="Proteomes" id="UP000321392">
    <property type="component" value="Unassembled WGS sequence"/>
</dbReference>
<comment type="subcellular location">
    <subcellularLocation>
        <location evidence="1">Membrane</location>
        <topology evidence="1">Multi-pass membrane protein</topology>
    </subcellularLocation>
</comment>
<reference evidence="13" key="3">
    <citation type="submission" date="2019-07" db="EMBL/GenBank/DDBJ databases">
        <authorList>
            <person name="Whitman W."/>
            <person name="Huntemann M."/>
            <person name="Clum A."/>
            <person name="Pillay M."/>
            <person name="Palaniappan K."/>
            <person name="Varghese N."/>
            <person name="Mikhailova N."/>
            <person name="Stamatis D."/>
            <person name="Reddy T."/>
            <person name="Daum C."/>
            <person name="Shapiro N."/>
            <person name="Ivanova N."/>
            <person name="Kyrpides N."/>
            <person name="Woyke T."/>
        </authorList>
    </citation>
    <scope>NUCLEOTIDE SEQUENCE</scope>
    <source>
        <strain evidence="13">CGMCC 1.5380</strain>
    </source>
</reference>
<keyword evidence="5 7" id="KW-0129">CBS domain</keyword>
<evidence type="ECO:0000313" key="15">
    <source>
        <dbReference type="Proteomes" id="UP000321392"/>
    </source>
</evidence>
<evidence type="ECO:0000256" key="8">
    <source>
        <dbReference type="PROSITE-ProRule" id="PRU01193"/>
    </source>
</evidence>
<dbReference type="SUPFAM" id="SSF54631">
    <property type="entry name" value="CBS-domain pair"/>
    <property type="match status" value="1"/>
</dbReference>
<dbReference type="AlphaFoldDB" id="A0A562PMQ9"/>
<dbReference type="PANTHER" id="PTHR22777">
    <property type="entry name" value="HEMOLYSIN-RELATED"/>
    <property type="match status" value="1"/>
</dbReference>
<feature type="transmembrane region" description="Helical" evidence="9">
    <location>
        <begin position="125"/>
        <end position="150"/>
    </location>
</feature>
<evidence type="ECO:0000256" key="6">
    <source>
        <dbReference type="ARBA" id="ARBA00023136"/>
    </source>
</evidence>
<name>A0A562PMQ9_9FLAO</name>
<dbReference type="InterPro" id="IPR044751">
    <property type="entry name" value="Ion_transp-like_CBS"/>
</dbReference>
<evidence type="ECO:0000259" key="11">
    <source>
        <dbReference type="PROSITE" id="PS51846"/>
    </source>
</evidence>
<accession>A0A562PMQ9</accession>
<evidence type="ECO:0000256" key="5">
    <source>
        <dbReference type="ARBA" id="ARBA00023122"/>
    </source>
</evidence>
<dbReference type="CDD" id="cd04590">
    <property type="entry name" value="CBS_pair_CorC_HlyC_assoc"/>
    <property type="match status" value="1"/>
</dbReference>
<dbReference type="Gene3D" id="3.30.465.10">
    <property type="match status" value="1"/>
</dbReference>
<dbReference type="Pfam" id="PF03471">
    <property type="entry name" value="CorC_HlyC"/>
    <property type="match status" value="1"/>
</dbReference>
<dbReference type="OrthoDB" id="9798188at2"/>
<evidence type="ECO:0000256" key="4">
    <source>
        <dbReference type="ARBA" id="ARBA00022989"/>
    </source>
</evidence>
<evidence type="ECO:0000259" key="10">
    <source>
        <dbReference type="PROSITE" id="PS51371"/>
    </source>
</evidence>
<dbReference type="InterPro" id="IPR016169">
    <property type="entry name" value="FAD-bd_PCMH_sub2"/>
</dbReference>
<gene>
    <name evidence="12" type="ORF">DFR66_11139</name>
    <name evidence="13" type="ORF">IQ02_02177</name>
</gene>
<dbReference type="Gene3D" id="3.10.580.10">
    <property type="entry name" value="CBS-domain"/>
    <property type="match status" value="1"/>
</dbReference>
<evidence type="ECO:0000313" key="13">
    <source>
        <dbReference type="EMBL" id="TWI45704.1"/>
    </source>
</evidence>